<dbReference type="KEGG" id="ngf:FRF71_10510"/>
<dbReference type="PANTHER" id="PTHR47506">
    <property type="entry name" value="TRANSCRIPTIONAL REGULATORY PROTEIN"/>
    <property type="match status" value="1"/>
</dbReference>
<dbReference type="OrthoDB" id="9798857at2"/>
<dbReference type="Gene3D" id="1.10.10.60">
    <property type="entry name" value="Homeodomain-like"/>
    <property type="match status" value="1"/>
</dbReference>
<evidence type="ECO:0000256" key="4">
    <source>
        <dbReference type="PROSITE-ProRule" id="PRU00335"/>
    </source>
</evidence>
<dbReference type="InterPro" id="IPR036271">
    <property type="entry name" value="Tet_transcr_reg_TetR-rel_C_sf"/>
</dbReference>
<keyword evidence="3" id="KW-0804">Transcription</keyword>
<proteinExistence type="predicted"/>
<feature type="DNA-binding region" description="H-T-H motif" evidence="4">
    <location>
        <begin position="32"/>
        <end position="51"/>
    </location>
</feature>
<reference evidence="6 7" key="1">
    <citation type="journal article" date="2013" name="J. Microbiol. Biotechnol.">
        <title>Novosphingobium ginsenosidimutans sp. nov., with the ability to convert ginsenoside.</title>
        <authorList>
            <person name="Kim J.K."/>
            <person name="He D."/>
            <person name="Liu Q.M."/>
            <person name="Park H.Y."/>
            <person name="Jung M.S."/>
            <person name="Yoon M.H."/>
            <person name="Kim S.C."/>
            <person name="Im W.T."/>
        </authorList>
    </citation>
    <scope>NUCLEOTIDE SEQUENCE [LARGE SCALE GENOMIC DNA]</scope>
    <source>
        <strain evidence="6 7">FW-6</strain>
    </source>
</reference>
<protein>
    <submittedName>
        <fullName evidence="6">TetR/AcrR family transcriptional regulator</fullName>
    </submittedName>
</protein>
<evidence type="ECO:0000256" key="1">
    <source>
        <dbReference type="ARBA" id="ARBA00023015"/>
    </source>
</evidence>
<sequence>MRYTSEHKHETRTKILNAAARVLREQGPDRLAIGEVMASVGLTHGGFYAHFPSKDALVEEALATMFGEARLSGAQLKLALADPQADVRAALRGFLSGYLSPAHRDGKQAGCPLPVMASDSGRSAGPTRDHFSQGLQRITGTLVAALDRIGHSDPQAIARAIVSRMVGAVAIARALGPGAESDAVLRDSLLALKEELGL</sequence>
<dbReference type="PRINTS" id="PR00455">
    <property type="entry name" value="HTHTETR"/>
</dbReference>
<gene>
    <name evidence="6" type="ORF">FRF71_10510</name>
</gene>
<dbReference type="PROSITE" id="PS50977">
    <property type="entry name" value="HTH_TETR_2"/>
    <property type="match status" value="1"/>
</dbReference>
<dbReference type="EMBL" id="CP042345">
    <property type="protein sequence ID" value="QEA16527.1"/>
    <property type="molecule type" value="Genomic_DNA"/>
</dbReference>
<organism evidence="6 7">
    <name type="scientific">Novosphingobium ginsenosidimutans</name>
    <dbReference type="NCBI Taxonomy" id="1176536"/>
    <lineage>
        <taxon>Bacteria</taxon>
        <taxon>Pseudomonadati</taxon>
        <taxon>Pseudomonadota</taxon>
        <taxon>Alphaproteobacteria</taxon>
        <taxon>Sphingomonadales</taxon>
        <taxon>Sphingomonadaceae</taxon>
        <taxon>Novosphingobium</taxon>
    </lineage>
</organism>
<evidence type="ECO:0000313" key="7">
    <source>
        <dbReference type="Proteomes" id="UP000321172"/>
    </source>
</evidence>
<dbReference type="PANTHER" id="PTHR47506:SF7">
    <property type="entry name" value="TRANSCRIPTIONAL REGULATORY PROTEIN"/>
    <property type="match status" value="1"/>
</dbReference>
<dbReference type="RefSeq" id="WP_147090606.1">
    <property type="nucleotide sequence ID" value="NZ_BAABJD010000005.1"/>
</dbReference>
<dbReference type="InterPro" id="IPR001647">
    <property type="entry name" value="HTH_TetR"/>
</dbReference>
<dbReference type="Proteomes" id="UP000321172">
    <property type="component" value="Chromosome"/>
</dbReference>
<dbReference type="Pfam" id="PF00440">
    <property type="entry name" value="TetR_N"/>
    <property type="match status" value="1"/>
</dbReference>
<dbReference type="Gene3D" id="1.10.357.10">
    <property type="entry name" value="Tetracycline Repressor, domain 2"/>
    <property type="match status" value="1"/>
</dbReference>
<keyword evidence="1" id="KW-0805">Transcription regulation</keyword>
<name>A0A5B8S782_9SPHN</name>
<dbReference type="InterPro" id="IPR011075">
    <property type="entry name" value="TetR_C"/>
</dbReference>
<feature type="domain" description="HTH tetR-type" evidence="5">
    <location>
        <begin position="9"/>
        <end position="69"/>
    </location>
</feature>
<evidence type="ECO:0000313" key="6">
    <source>
        <dbReference type="EMBL" id="QEA16527.1"/>
    </source>
</evidence>
<evidence type="ECO:0000256" key="3">
    <source>
        <dbReference type="ARBA" id="ARBA00023163"/>
    </source>
</evidence>
<dbReference type="AlphaFoldDB" id="A0A5B8S782"/>
<accession>A0A5B8S782</accession>
<dbReference type="SUPFAM" id="SSF48498">
    <property type="entry name" value="Tetracyclin repressor-like, C-terminal domain"/>
    <property type="match status" value="1"/>
</dbReference>
<dbReference type="SUPFAM" id="SSF46689">
    <property type="entry name" value="Homeodomain-like"/>
    <property type="match status" value="1"/>
</dbReference>
<dbReference type="GO" id="GO:0003677">
    <property type="term" value="F:DNA binding"/>
    <property type="evidence" value="ECO:0007669"/>
    <property type="project" value="UniProtKB-UniRule"/>
</dbReference>
<dbReference type="InterPro" id="IPR009057">
    <property type="entry name" value="Homeodomain-like_sf"/>
</dbReference>
<evidence type="ECO:0000256" key="2">
    <source>
        <dbReference type="ARBA" id="ARBA00023125"/>
    </source>
</evidence>
<keyword evidence="2 4" id="KW-0238">DNA-binding</keyword>
<keyword evidence="7" id="KW-1185">Reference proteome</keyword>
<evidence type="ECO:0000259" key="5">
    <source>
        <dbReference type="PROSITE" id="PS50977"/>
    </source>
</evidence>
<dbReference type="Pfam" id="PF16925">
    <property type="entry name" value="TetR_C_13"/>
    <property type="match status" value="1"/>
</dbReference>